<evidence type="ECO:0000256" key="2">
    <source>
        <dbReference type="SAM" id="Phobius"/>
    </source>
</evidence>
<feature type="region of interest" description="Disordered" evidence="1">
    <location>
        <begin position="103"/>
        <end position="173"/>
    </location>
</feature>
<feature type="compositionally biased region" description="Basic residues" evidence="1">
    <location>
        <begin position="13"/>
        <end position="23"/>
    </location>
</feature>
<feature type="compositionally biased region" description="Low complexity" evidence="1">
    <location>
        <begin position="103"/>
        <end position="116"/>
    </location>
</feature>
<dbReference type="EMBL" id="MU005657">
    <property type="protein sequence ID" value="KAF2675656.1"/>
    <property type="molecule type" value="Genomic_DNA"/>
</dbReference>
<evidence type="ECO:0000313" key="3">
    <source>
        <dbReference type="EMBL" id="KAF2675656.1"/>
    </source>
</evidence>
<keyword evidence="2" id="KW-0812">Transmembrane</keyword>
<accession>A0A6G1IBT0</accession>
<keyword evidence="2" id="KW-0472">Membrane</keyword>
<reference evidence="3" key="1">
    <citation type="journal article" date="2020" name="Stud. Mycol.">
        <title>101 Dothideomycetes genomes: a test case for predicting lifestyles and emergence of pathogens.</title>
        <authorList>
            <person name="Haridas S."/>
            <person name="Albert R."/>
            <person name="Binder M."/>
            <person name="Bloem J."/>
            <person name="Labutti K."/>
            <person name="Salamov A."/>
            <person name="Andreopoulos B."/>
            <person name="Baker S."/>
            <person name="Barry K."/>
            <person name="Bills G."/>
            <person name="Bluhm B."/>
            <person name="Cannon C."/>
            <person name="Castanera R."/>
            <person name="Culley D."/>
            <person name="Daum C."/>
            <person name="Ezra D."/>
            <person name="Gonzalez J."/>
            <person name="Henrissat B."/>
            <person name="Kuo A."/>
            <person name="Liang C."/>
            <person name="Lipzen A."/>
            <person name="Lutzoni F."/>
            <person name="Magnuson J."/>
            <person name="Mondo S."/>
            <person name="Nolan M."/>
            <person name="Ohm R."/>
            <person name="Pangilinan J."/>
            <person name="Park H.-J."/>
            <person name="Ramirez L."/>
            <person name="Alfaro M."/>
            <person name="Sun H."/>
            <person name="Tritt A."/>
            <person name="Yoshinaga Y."/>
            <person name="Zwiers L.-H."/>
            <person name="Turgeon B."/>
            <person name="Goodwin S."/>
            <person name="Spatafora J."/>
            <person name="Crous P."/>
            <person name="Grigoriev I."/>
        </authorList>
    </citation>
    <scope>NUCLEOTIDE SEQUENCE</scope>
    <source>
        <strain evidence="3">CBS 122367</strain>
    </source>
</reference>
<evidence type="ECO:0000313" key="4">
    <source>
        <dbReference type="Proteomes" id="UP000799291"/>
    </source>
</evidence>
<dbReference type="Proteomes" id="UP000799291">
    <property type="component" value="Unassembled WGS sequence"/>
</dbReference>
<feature type="transmembrane region" description="Helical" evidence="2">
    <location>
        <begin position="76"/>
        <end position="96"/>
    </location>
</feature>
<gene>
    <name evidence="3" type="ORF">K458DRAFT_206691</name>
</gene>
<protein>
    <submittedName>
        <fullName evidence="3">Uncharacterized protein</fullName>
    </submittedName>
</protein>
<proteinExistence type="predicted"/>
<evidence type="ECO:0000256" key="1">
    <source>
        <dbReference type="SAM" id="MobiDB-lite"/>
    </source>
</evidence>
<organism evidence="3 4">
    <name type="scientific">Lentithecium fluviatile CBS 122367</name>
    <dbReference type="NCBI Taxonomy" id="1168545"/>
    <lineage>
        <taxon>Eukaryota</taxon>
        <taxon>Fungi</taxon>
        <taxon>Dikarya</taxon>
        <taxon>Ascomycota</taxon>
        <taxon>Pezizomycotina</taxon>
        <taxon>Dothideomycetes</taxon>
        <taxon>Pleosporomycetidae</taxon>
        <taxon>Pleosporales</taxon>
        <taxon>Massarineae</taxon>
        <taxon>Lentitheciaceae</taxon>
        <taxon>Lentithecium</taxon>
    </lineage>
</organism>
<name>A0A6G1IBT0_9PLEO</name>
<feature type="transmembrane region" description="Helical" evidence="2">
    <location>
        <begin position="49"/>
        <end position="70"/>
    </location>
</feature>
<feature type="region of interest" description="Disordered" evidence="1">
    <location>
        <begin position="1"/>
        <end position="32"/>
    </location>
</feature>
<feature type="compositionally biased region" description="Polar residues" evidence="1">
    <location>
        <begin position="127"/>
        <end position="143"/>
    </location>
</feature>
<feature type="compositionally biased region" description="Polar residues" evidence="1">
    <location>
        <begin position="160"/>
        <end position="173"/>
    </location>
</feature>
<keyword evidence="2" id="KW-1133">Transmembrane helix</keyword>
<dbReference type="AlphaFoldDB" id="A0A6G1IBT0"/>
<keyword evidence="4" id="KW-1185">Reference proteome</keyword>
<sequence>MHQTLAMGLHPIPSRRSHHPSHRHSSELPQQGSERVPLIKLPQILIGHIPLYIQHSISTTFITLLLTYPLYFSTNYTLYTTSRLFLHVLLYTLLLLQLQQSNQGRTRPSTSSTTPTASVAPLHQCKPTGQGTSNAPCRTNRQRGTPPPEHTAHGPPAVHPQSTPLNSRPQSNW</sequence>